<evidence type="ECO:0008006" key="12">
    <source>
        <dbReference type="Google" id="ProtNLM"/>
    </source>
</evidence>
<feature type="transmembrane region" description="Helical" evidence="9">
    <location>
        <begin position="224"/>
        <end position="242"/>
    </location>
</feature>
<feature type="transmembrane region" description="Helical" evidence="9">
    <location>
        <begin position="117"/>
        <end position="136"/>
    </location>
</feature>
<sequence length="281" mass="32242">MLIKIRKLIKMQNTENIKKIDVRSYQMAAQVLFLTLGIYFLDFDINYFNVFITMLSTIFTQYICCLFFKQRFEAKNAVITGLSLSLVLRSNDLVIFILAGVVAILSKFIIRFNNRHIFNPAIFGLISVLLFSNSAWISPGQWGTLSWVLALLIIIGLFVAVKSNRLDVALAFISTYIVLTGVRGFWLNEPLNLIFYQFENGAAFLFTFFTISDPKTTPQTSSKRIVFGIIAGVWAMILRYYFYNPYYIVYSLALTSGMILLIKIILSFEYPKIFNKMSKAL</sequence>
<proteinExistence type="predicted"/>
<dbReference type="AlphaFoldDB" id="A0A0C1MR79"/>
<keyword evidence="8 9" id="KW-0472">Membrane</keyword>
<evidence type="ECO:0000256" key="3">
    <source>
        <dbReference type="ARBA" id="ARBA00022630"/>
    </source>
</evidence>
<gene>
    <name evidence="10" type="ORF">NF27_HQ00500</name>
</gene>
<feature type="transmembrane region" description="Helical" evidence="9">
    <location>
        <begin position="142"/>
        <end position="161"/>
    </location>
</feature>
<dbReference type="EMBL" id="JSWE01000184">
    <property type="protein sequence ID" value="KIE04512.1"/>
    <property type="molecule type" value="Genomic_DNA"/>
</dbReference>
<dbReference type="PANTHER" id="PTHR30578">
    <property type="entry name" value="ELECTRON TRANSPORT COMPLEX PROTEIN RNFD"/>
    <property type="match status" value="1"/>
</dbReference>
<keyword evidence="1" id="KW-0813">Transport</keyword>
<keyword evidence="5 9" id="KW-0812">Transmembrane</keyword>
<dbReference type="Proteomes" id="UP000031258">
    <property type="component" value="Unassembled WGS sequence"/>
</dbReference>
<dbReference type="GO" id="GO:0005886">
    <property type="term" value="C:plasma membrane"/>
    <property type="evidence" value="ECO:0007669"/>
    <property type="project" value="TreeGrafter"/>
</dbReference>
<dbReference type="Pfam" id="PF03116">
    <property type="entry name" value="NQR2_RnfD_RnfE"/>
    <property type="match status" value="1"/>
</dbReference>
<reference evidence="10 11" key="1">
    <citation type="submission" date="2014-11" db="EMBL/GenBank/DDBJ databases">
        <title>A Rickettsiales Symbiont of Amoebae With Ancient Features.</title>
        <authorList>
            <person name="Schulz F."/>
            <person name="Martijn J."/>
            <person name="Wascher F."/>
            <person name="Kostanjsek R."/>
            <person name="Ettema T.J."/>
            <person name="Horn M."/>
        </authorList>
    </citation>
    <scope>NUCLEOTIDE SEQUENCE [LARGE SCALE GENOMIC DNA]</scope>
    <source>
        <strain evidence="10 11">UWC36</strain>
    </source>
</reference>
<keyword evidence="11" id="KW-1185">Reference proteome</keyword>
<feature type="transmembrane region" description="Helical" evidence="9">
    <location>
        <begin position="248"/>
        <end position="268"/>
    </location>
</feature>
<dbReference type="STRING" id="86105.NF27_HQ00500"/>
<keyword evidence="3" id="KW-0285">Flavoprotein</keyword>
<evidence type="ECO:0000256" key="5">
    <source>
        <dbReference type="ARBA" id="ARBA00022692"/>
    </source>
</evidence>
<evidence type="ECO:0000256" key="9">
    <source>
        <dbReference type="SAM" id="Phobius"/>
    </source>
</evidence>
<evidence type="ECO:0000313" key="10">
    <source>
        <dbReference type="EMBL" id="KIE04512.1"/>
    </source>
</evidence>
<keyword evidence="6" id="KW-1278">Translocase</keyword>
<protein>
    <recommendedName>
        <fullName evidence="12">Na(+)-translocating NADH-quinone reductase subunit B</fullName>
    </recommendedName>
</protein>
<organism evidence="10 11">
    <name type="scientific">Candidatus Jidaibacter acanthamoebae</name>
    <dbReference type="NCBI Taxonomy" id="86105"/>
    <lineage>
        <taxon>Bacteria</taxon>
        <taxon>Pseudomonadati</taxon>
        <taxon>Pseudomonadota</taxon>
        <taxon>Alphaproteobacteria</taxon>
        <taxon>Rickettsiales</taxon>
        <taxon>Candidatus Midichloriaceae</taxon>
        <taxon>Candidatus Jidaibacter</taxon>
    </lineage>
</organism>
<keyword evidence="2" id="KW-0597">Phosphoprotein</keyword>
<accession>A0A0C1MR79</accession>
<dbReference type="PANTHER" id="PTHR30578:SF0">
    <property type="entry name" value="ION-TRANSLOCATING OXIDOREDUCTASE COMPLEX SUBUNIT D"/>
    <property type="match status" value="1"/>
</dbReference>
<evidence type="ECO:0000256" key="8">
    <source>
        <dbReference type="ARBA" id="ARBA00023136"/>
    </source>
</evidence>
<evidence type="ECO:0000256" key="7">
    <source>
        <dbReference type="ARBA" id="ARBA00022989"/>
    </source>
</evidence>
<evidence type="ECO:0000256" key="4">
    <source>
        <dbReference type="ARBA" id="ARBA00022643"/>
    </source>
</evidence>
<dbReference type="GO" id="GO:0055085">
    <property type="term" value="P:transmembrane transport"/>
    <property type="evidence" value="ECO:0007669"/>
    <property type="project" value="InterPro"/>
</dbReference>
<evidence type="ECO:0000256" key="6">
    <source>
        <dbReference type="ARBA" id="ARBA00022967"/>
    </source>
</evidence>
<comment type="caution">
    <text evidence="10">The sequence shown here is derived from an EMBL/GenBank/DDBJ whole genome shotgun (WGS) entry which is preliminary data.</text>
</comment>
<evidence type="ECO:0000256" key="2">
    <source>
        <dbReference type="ARBA" id="ARBA00022553"/>
    </source>
</evidence>
<feature type="transmembrane region" description="Helical" evidence="9">
    <location>
        <begin position="168"/>
        <end position="187"/>
    </location>
</feature>
<keyword evidence="7 9" id="KW-1133">Transmembrane helix</keyword>
<name>A0A0C1MR79_9RICK</name>
<evidence type="ECO:0000313" key="11">
    <source>
        <dbReference type="Proteomes" id="UP000031258"/>
    </source>
</evidence>
<feature type="transmembrane region" description="Helical" evidence="9">
    <location>
        <begin position="94"/>
        <end position="110"/>
    </location>
</feature>
<dbReference type="InterPro" id="IPR004338">
    <property type="entry name" value="NqrB/RnfD"/>
</dbReference>
<feature type="transmembrane region" description="Helical" evidence="9">
    <location>
        <begin position="193"/>
        <end position="212"/>
    </location>
</feature>
<evidence type="ECO:0000256" key="1">
    <source>
        <dbReference type="ARBA" id="ARBA00022448"/>
    </source>
</evidence>
<dbReference type="PATRIC" id="fig|86105.3.peg.1691"/>
<keyword evidence="4" id="KW-0288">FMN</keyword>